<evidence type="ECO:0000259" key="6">
    <source>
        <dbReference type="PROSITE" id="PS51160"/>
    </source>
</evidence>
<dbReference type="GO" id="GO:0003998">
    <property type="term" value="F:acylphosphatase activity"/>
    <property type="evidence" value="ECO:0007669"/>
    <property type="project" value="UniProtKB-EC"/>
</dbReference>
<dbReference type="STRING" id="1797469.A3F08_02350"/>
<feature type="active site" evidence="4">
    <location>
        <position position="18"/>
    </location>
</feature>
<dbReference type="InterPro" id="IPR036046">
    <property type="entry name" value="Acylphosphatase-like_dom_sf"/>
</dbReference>
<comment type="caution">
    <text evidence="7">The sequence shown here is derived from an EMBL/GenBank/DDBJ whole genome shotgun (WGS) entry which is preliminary data.</text>
</comment>
<dbReference type="Gene3D" id="3.30.70.100">
    <property type="match status" value="1"/>
</dbReference>
<evidence type="ECO:0000256" key="2">
    <source>
        <dbReference type="ARBA" id="ARBA00012150"/>
    </source>
</evidence>
<evidence type="ECO:0000256" key="3">
    <source>
        <dbReference type="ARBA" id="ARBA00047645"/>
    </source>
</evidence>
<reference evidence="7 8" key="1">
    <citation type="journal article" date="2016" name="Nat. Commun.">
        <title>Thousands of microbial genomes shed light on interconnected biogeochemical processes in an aquifer system.</title>
        <authorList>
            <person name="Anantharaman K."/>
            <person name="Brown C.T."/>
            <person name="Hug L.A."/>
            <person name="Sharon I."/>
            <person name="Castelle C.J."/>
            <person name="Probst A.J."/>
            <person name="Thomas B.C."/>
            <person name="Singh A."/>
            <person name="Wilkins M.J."/>
            <person name="Karaoz U."/>
            <person name="Brodie E.L."/>
            <person name="Williams K.H."/>
            <person name="Hubbard S.S."/>
            <person name="Banfield J.F."/>
        </authorList>
    </citation>
    <scope>NUCLEOTIDE SEQUENCE [LARGE SCALE GENOMIC DNA]</scope>
</reference>
<organism evidence="7 8">
    <name type="scientific">Candidatus Berkelbacteria bacterium RIFCSPHIGHO2_12_FULL_36_9</name>
    <dbReference type="NCBI Taxonomy" id="1797469"/>
    <lineage>
        <taxon>Bacteria</taxon>
        <taxon>Candidatus Berkelbacteria</taxon>
    </lineage>
</organism>
<dbReference type="NCBIfam" id="NF011020">
    <property type="entry name" value="PRK14449.1"/>
    <property type="match status" value="1"/>
</dbReference>
<comment type="similarity">
    <text evidence="1 5">Belongs to the acylphosphatase family.</text>
</comment>
<dbReference type="SUPFAM" id="SSF54975">
    <property type="entry name" value="Acylphosphatase/BLUF domain-like"/>
    <property type="match status" value="1"/>
</dbReference>
<evidence type="ECO:0000313" key="7">
    <source>
        <dbReference type="EMBL" id="OGD67947.1"/>
    </source>
</evidence>
<dbReference type="InterPro" id="IPR020456">
    <property type="entry name" value="Acylphosphatase"/>
</dbReference>
<feature type="domain" description="Acylphosphatase-like" evidence="6">
    <location>
        <begin position="3"/>
        <end position="90"/>
    </location>
</feature>
<name>A0A1F5EKK6_9BACT</name>
<dbReference type="EC" id="3.6.1.7" evidence="2 4"/>
<feature type="active site" evidence="4">
    <location>
        <position position="36"/>
    </location>
</feature>
<sequence length="90" mass="10474">MKRIHLLILGNVQGVGFRYNVRQKVMMLGLVGTVENLPDGSVEIVAEGEEEKLQELVKWCKSGYHYAKIDNIKVDWQKAERTYNDFEIKY</sequence>
<dbReference type="EMBL" id="MEZV01000002">
    <property type="protein sequence ID" value="OGD67947.1"/>
    <property type="molecule type" value="Genomic_DNA"/>
</dbReference>
<dbReference type="PANTHER" id="PTHR47268">
    <property type="entry name" value="ACYLPHOSPHATASE"/>
    <property type="match status" value="1"/>
</dbReference>
<evidence type="ECO:0000256" key="1">
    <source>
        <dbReference type="ARBA" id="ARBA00005614"/>
    </source>
</evidence>
<dbReference type="Pfam" id="PF00708">
    <property type="entry name" value="Acylphosphatase"/>
    <property type="match status" value="1"/>
</dbReference>
<dbReference type="AlphaFoldDB" id="A0A1F5EKK6"/>
<dbReference type="InterPro" id="IPR001792">
    <property type="entry name" value="Acylphosphatase-like_dom"/>
</dbReference>
<accession>A0A1F5EKK6</accession>
<dbReference type="PROSITE" id="PS51160">
    <property type="entry name" value="ACYLPHOSPHATASE_3"/>
    <property type="match status" value="1"/>
</dbReference>
<dbReference type="Proteomes" id="UP000176451">
    <property type="component" value="Unassembled WGS sequence"/>
</dbReference>
<proteinExistence type="inferred from homology"/>
<evidence type="ECO:0000313" key="8">
    <source>
        <dbReference type="Proteomes" id="UP000176451"/>
    </source>
</evidence>
<comment type="catalytic activity">
    <reaction evidence="3 4">
        <text>an acyl phosphate + H2O = a carboxylate + phosphate + H(+)</text>
        <dbReference type="Rhea" id="RHEA:14965"/>
        <dbReference type="ChEBI" id="CHEBI:15377"/>
        <dbReference type="ChEBI" id="CHEBI:15378"/>
        <dbReference type="ChEBI" id="CHEBI:29067"/>
        <dbReference type="ChEBI" id="CHEBI:43474"/>
        <dbReference type="ChEBI" id="CHEBI:59918"/>
        <dbReference type="EC" id="3.6.1.7"/>
    </reaction>
</comment>
<dbReference type="PANTHER" id="PTHR47268:SF4">
    <property type="entry name" value="ACYLPHOSPHATASE"/>
    <property type="match status" value="1"/>
</dbReference>
<evidence type="ECO:0000256" key="4">
    <source>
        <dbReference type="PROSITE-ProRule" id="PRU00520"/>
    </source>
</evidence>
<protein>
    <recommendedName>
        <fullName evidence="2 4">acylphosphatase</fullName>
        <ecNumber evidence="2 4">3.6.1.7</ecNumber>
    </recommendedName>
</protein>
<dbReference type="InterPro" id="IPR017968">
    <property type="entry name" value="Acylphosphatase_CS"/>
</dbReference>
<dbReference type="PROSITE" id="PS00150">
    <property type="entry name" value="ACYLPHOSPHATASE_1"/>
    <property type="match status" value="1"/>
</dbReference>
<evidence type="ECO:0000256" key="5">
    <source>
        <dbReference type="RuleBase" id="RU004168"/>
    </source>
</evidence>
<gene>
    <name evidence="7" type="ORF">A3F08_02350</name>
</gene>
<keyword evidence="4" id="KW-0378">Hydrolase</keyword>